<dbReference type="EMBL" id="JAHESF010000041">
    <property type="protein sequence ID" value="MBT1700437.1"/>
    <property type="molecule type" value="Genomic_DNA"/>
</dbReference>
<evidence type="ECO:0000313" key="1">
    <source>
        <dbReference type="EMBL" id="MBT1700437.1"/>
    </source>
</evidence>
<evidence type="ECO:0008006" key="3">
    <source>
        <dbReference type="Google" id="ProtNLM"/>
    </source>
</evidence>
<dbReference type="RefSeq" id="WP_254169071.1">
    <property type="nucleotide sequence ID" value="NZ_JAHESF010000041.1"/>
</dbReference>
<organism evidence="1 2">
    <name type="scientific">Chryseosolibacter histidini</name>
    <dbReference type="NCBI Taxonomy" id="2782349"/>
    <lineage>
        <taxon>Bacteria</taxon>
        <taxon>Pseudomonadati</taxon>
        <taxon>Bacteroidota</taxon>
        <taxon>Cytophagia</taxon>
        <taxon>Cytophagales</taxon>
        <taxon>Chryseotaleaceae</taxon>
        <taxon>Chryseosolibacter</taxon>
    </lineage>
</organism>
<accession>A0AAP2DSV3</accession>
<proteinExistence type="predicted"/>
<dbReference type="AlphaFoldDB" id="A0AAP2DSV3"/>
<reference evidence="1 2" key="1">
    <citation type="submission" date="2021-05" db="EMBL/GenBank/DDBJ databases">
        <title>A Polyphasic approach of four new species of the genus Ohtaekwangia: Ohtaekwangia histidinii sp. nov., Ohtaekwangia cretensis sp. nov., Ohtaekwangia indiensis sp. nov., Ohtaekwangia reichenbachii sp. nov. from diverse environment.</title>
        <authorList>
            <person name="Octaviana S."/>
        </authorList>
    </citation>
    <scope>NUCLEOTIDE SEQUENCE [LARGE SCALE GENOMIC DNA]</scope>
    <source>
        <strain evidence="1 2">PWU4</strain>
    </source>
</reference>
<sequence length="201" mass="23600">MTILRRGFELLKTRPLSDALNIEALESAHRINVPLKYKLFSQLFYLQLTDKGDMLDGGRLISRILYMPEKNPVGDEIFFDELFPLDFSLTTYRENEFWASKGLTQIGGGPPDGGILLRAEGKDRDAIFYNYGHKYVKLANDVFDFFRDVVVYYSEDDHITKKVNTEDLFKKWGEDFWRLGNSKIHSRHERYNQDWSQNELL</sequence>
<evidence type="ECO:0000313" key="2">
    <source>
        <dbReference type="Proteomes" id="UP001319200"/>
    </source>
</evidence>
<name>A0AAP2DSV3_9BACT</name>
<keyword evidence="2" id="KW-1185">Reference proteome</keyword>
<protein>
    <recommendedName>
        <fullName evidence="3">SMI1/KNR4 family protein</fullName>
    </recommendedName>
</protein>
<dbReference type="Proteomes" id="UP001319200">
    <property type="component" value="Unassembled WGS sequence"/>
</dbReference>
<gene>
    <name evidence="1" type="ORF">KK083_26355</name>
</gene>
<comment type="caution">
    <text evidence="1">The sequence shown here is derived from an EMBL/GenBank/DDBJ whole genome shotgun (WGS) entry which is preliminary data.</text>
</comment>